<dbReference type="SMART" id="SM00020">
    <property type="entry name" value="Tryp_SPc"/>
    <property type="match status" value="1"/>
</dbReference>
<dbReference type="FunFam" id="2.40.10.10:FF:000006">
    <property type="entry name" value="Serine proteinase stubble"/>
    <property type="match status" value="1"/>
</dbReference>
<dbReference type="CDD" id="cd00190">
    <property type="entry name" value="Tryp_SPc"/>
    <property type="match status" value="1"/>
</dbReference>
<dbReference type="PROSITE" id="PS00134">
    <property type="entry name" value="TRYPSIN_HIS"/>
    <property type="match status" value="1"/>
</dbReference>
<dbReference type="Ensembl" id="ENSCWAT00000029929.1">
    <property type="protein sequence ID" value="ENSCWAP00000027612.1"/>
    <property type="gene ID" value="ENSCWAG00000020756.1"/>
</dbReference>
<proteinExistence type="predicted"/>
<dbReference type="PROSITE" id="PS50240">
    <property type="entry name" value="TRYPSIN_DOM"/>
    <property type="match status" value="1"/>
</dbReference>
<keyword evidence="2" id="KW-0732">Signal</keyword>
<feature type="region of interest" description="Disordered" evidence="8">
    <location>
        <begin position="37"/>
        <end position="72"/>
    </location>
</feature>
<feature type="region of interest" description="Disordered" evidence="8">
    <location>
        <begin position="1"/>
        <end position="25"/>
    </location>
</feature>
<evidence type="ECO:0000313" key="11">
    <source>
        <dbReference type="Proteomes" id="UP000694540"/>
    </source>
</evidence>
<dbReference type="PANTHER" id="PTHR24253:SF144">
    <property type="entry name" value="CHYMOTRYPSIN-LIKE PROTEASE CTRL-1-RELATED"/>
    <property type="match status" value="1"/>
</dbReference>
<sequence length="343" mass="36594">MGQYRLHRPLATAPKPHRPPGRPPLRRLWSGVHGLHVPVSPTAQGTHQTLGTASDPEWATRSPRGHGGNLGGCPGHELVGIVGGNAASTGKYPWQVSLRRYNQTLGRWMHKCGGSLIHPQWVLTAAHCGGRGRGAAVGSLGPSQVFLHPRYVFAKGGADIALLRLKAPVTLSDRVGLVAMPPASLKVPQGTMCWVTGWGDVKAGSGAPSGLPPPYDLQEVMVPIVAKEECSRHYAGANSTPIKDDMLCAGSEGRDSCQGDSGGPLVCRWSGIWVQVGIVSWGRGCGLRNFPGVYTRVSSYVAWIHSLGKGPPGRFWLLWLPVMSCVLWVTLDTWPLACGGELQ</sequence>
<keyword evidence="5" id="KW-1015">Disulfide bond</keyword>
<evidence type="ECO:0000256" key="4">
    <source>
        <dbReference type="ARBA" id="ARBA00022825"/>
    </source>
</evidence>
<dbReference type="SUPFAM" id="SSF50494">
    <property type="entry name" value="Trypsin-like serine proteases"/>
    <property type="match status" value="1"/>
</dbReference>
<dbReference type="PROSITE" id="PS00135">
    <property type="entry name" value="TRYPSIN_SER"/>
    <property type="match status" value="1"/>
</dbReference>
<dbReference type="InterPro" id="IPR043504">
    <property type="entry name" value="Peptidase_S1_PA_chymotrypsin"/>
</dbReference>
<dbReference type="InterPro" id="IPR001254">
    <property type="entry name" value="Trypsin_dom"/>
</dbReference>
<dbReference type="Proteomes" id="UP000694540">
    <property type="component" value="Unplaced"/>
</dbReference>
<reference evidence="10" key="2">
    <citation type="submission" date="2025-09" db="UniProtKB">
        <authorList>
            <consortium name="Ensembl"/>
        </authorList>
    </citation>
    <scope>IDENTIFICATION</scope>
</reference>
<keyword evidence="6" id="KW-0325">Glycoprotein</keyword>
<dbReference type="Pfam" id="PF00089">
    <property type="entry name" value="Trypsin"/>
    <property type="match status" value="1"/>
</dbReference>
<dbReference type="InterPro" id="IPR009003">
    <property type="entry name" value="Peptidase_S1_PA"/>
</dbReference>
<accession>A0A8C3YS37</accession>
<evidence type="ECO:0000256" key="1">
    <source>
        <dbReference type="ARBA" id="ARBA00022670"/>
    </source>
</evidence>
<dbReference type="InterPro" id="IPR018114">
    <property type="entry name" value="TRYPSIN_HIS"/>
</dbReference>
<evidence type="ECO:0000256" key="6">
    <source>
        <dbReference type="ARBA" id="ARBA00023180"/>
    </source>
</evidence>
<evidence type="ECO:0000256" key="2">
    <source>
        <dbReference type="ARBA" id="ARBA00022729"/>
    </source>
</evidence>
<protein>
    <recommendedName>
        <fullName evidence="9">Peptidase S1 domain-containing protein</fullName>
    </recommendedName>
</protein>
<evidence type="ECO:0000256" key="3">
    <source>
        <dbReference type="ARBA" id="ARBA00022801"/>
    </source>
</evidence>
<evidence type="ECO:0000259" key="9">
    <source>
        <dbReference type="PROSITE" id="PS50240"/>
    </source>
</evidence>
<keyword evidence="1 7" id="KW-0645">Protease</keyword>
<dbReference type="InterPro" id="IPR033116">
    <property type="entry name" value="TRYPSIN_SER"/>
</dbReference>
<evidence type="ECO:0000256" key="5">
    <source>
        <dbReference type="ARBA" id="ARBA00023157"/>
    </source>
</evidence>
<dbReference type="GeneTree" id="ENSGT00940000158868"/>
<evidence type="ECO:0000256" key="7">
    <source>
        <dbReference type="RuleBase" id="RU363034"/>
    </source>
</evidence>
<name>A0A8C3YS37_9CETA</name>
<evidence type="ECO:0000256" key="8">
    <source>
        <dbReference type="SAM" id="MobiDB-lite"/>
    </source>
</evidence>
<dbReference type="PRINTS" id="PR00722">
    <property type="entry name" value="CHYMOTRYPSIN"/>
</dbReference>
<dbReference type="PANTHER" id="PTHR24253">
    <property type="entry name" value="TRANSMEMBRANE PROTEASE SERINE"/>
    <property type="match status" value="1"/>
</dbReference>
<organism evidence="10 11">
    <name type="scientific">Catagonus wagneri</name>
    <name type="common">Chacoan peccary</name>
    <dbReference type="NCBI Taxonomy" id="51154"/>
    <lineage>
        <taxon>Eukaryota</taxon>
        <taxon>Metazoa</taxon>
        <taxon>Chordata</taxon>
        <taxon>Craniata</taxon>
        <taxon>Vertebrata</taxon>
        <taxon>Euteleostomi</taxon>
        <taxon>Mammalia</taxon>
        <taxon>Eutheria</taxon>
        <taxon>Laurasiatheria</taxon>
        <taxon>Artiodactyla</taxon>
        <taxon>Suina</taxon>
        <taxon>Tayassuidae</taxon>
        <taxon>Catagonus</taxon>
    </lineage>
</organism>
<dbReference type="AlphaFoldDB" id="A0A8C3YS37"/>
<dbReference type="GO" id="GO:0004252">
    <property type="term" value="F:serine-type endopeptidase activity"/>
    <property type="evidence" value="ECO:0007669"/>
    <property type="project" value="InterPro"/>
</dbReference>
<keyword evidence="4 7" id="KW-0720">Serine protease</keyword>
<feature type="compositionally biased region" description="Polar residues" evidence="8">
    <location>
        <begin position="41"/>
        <end position="52"/>
    </location>
</feature>
<reference evidence="10" key="1">
    <citation type="submission" date="2025-08" db="UniProtKB">
        <authorList>
            <consortium name="Ensembl"/>
        </authorList>
    </citation>
    <scope>IDENTIFICATION</scope>
</reference>
<dbReference type="GO" id="GO:0006508">
    <property type="term" value="P:proteolysis"/>
    <property type="evidence" value="ECO:0007669"/>
    <property type="project" value="UniProtKB-KW"/>
</dbReference>
<feature type="domain" description="Peptidase S1" evidence="9">
    <location>
        <begin position="81"/>
        <end position="309"/>
    </location>
</feature>
<keyword evidence="3 7" id="KW-0378">Hydrolase</keyword>
<dbReference type="Gene3D" id="2.40.10.10">
    <property type="entry name" value="Trypsin-like serine proteases"/>
    <property type="match status" value="3"/>
</dbReference>
<evidence type="ECO:0000313" key="10">
    <source>
        <dbReference type="Ensembl" id="ENSCWAP00000027612.1"/>
    </source>
</evidence>
<keyword evidence="11" id="KW-1185">Reference proteome</keyword>
<dbReference type="InterPro" id="IPR001314">
    <property type="entry name" value="Peptidase_S1A"/>
</dbReference>